<evidence type="ECO:0000313" key="4">
    <source>
        <dbReference type="Proteomes" id="UP000256977"/>
    </source>
</evidence>
<name>A0A3D9I1S1_9BACL</name>
<reference evidence="3 4" key="1">
    <citation type="submission" date="2018-07" db="EMBL/GenBank/DDBJ databases">
        <title>Genomic Encyclopedia of Type Strains, Phase III (KMG-III): the genomes of soil and plant-associated and newly described type strains.</title>
        <authorList>
            <person name="Whitman W."/>
        </authorList>
    </citation>
    <scope>NUCLEOTIDE SEQUENCE [LARGE SCALE GENOMIC DNA]</scope>
    <source>
        <strain evidence="3 4">CECT 7287</strain>
    </source>
</reference>
<feature type="signal peptide" evidence="1">
    <location>
        <begin position="1"/>
        <end position="22"/>
    </location>
</feature>
<keyword evidence="1" id="KW-0732">Signal</keyword>
<dbReference type="InterPro" id="IPR051465">
    <property type="entry name" value="Cell_Envelope_Struct_Comp"/>
</dbReference>
<dbReference type="RefSeq" id="WP_181918125.1">
    <property type="nucleotide sequence ID" value="NZ_QRDZ01000042.1"/>
</dbReference>
<gene>
    <name evidence="3" type="ORF">DFP98_14242</name>
</gene>
<dbReference type="PANTHER" id="PTHR43308">
    <property type="entry name" value="OUTER MEMBRANE PROTEIN ALPHA-RELATED"/>
    <property type="match status" value="1"/>
</dbReference>
<evidence type="ECO:0000259" key="2">
    <source>
        <dbReference type="PROSITE" id="PS51272"/>
    </source>
</evidence>
<evidence type="ECO:0000313" key="3">
    <source>
        <dbReference type="EMBL" id="RED55605.1"/>
    </source>
</evidence>
<dbReference type="AlphaFoldDB" id="A0A3D9I1S1"/>
<feature type="domain" description="SLH" evidence="2">
    <location>
        <begin position="177"/>
        <end position="240"/>
    </location>
</feature>
<organism evidence="3 4">
    <name type="scientific">Cohnella phaseoli</name>
    <dbReference type="NCBI Taxonomy" id="456490"/>
    <lineage>
        <taxon>Bacteria</taxon>
        <taxon>Bacillati</taxon>
        <taxon>Bacillota</taxon>
        <taxon>Bacilli</taxon>
        <taxon>Bacillales</taxon>
        <taxon>Paenibacillaceae</taxon>
        <taxon>Cohnella</taxon>
    </lineage>
</organism>
<feature type="domain" description="SLH" evidence="2">
    <location>
        <begin position="25"/>
        <end position="88"/>
    </location>
</feature>
<evidence type="ECO:0000256" key="1">
    <source>
        <dbReference type="SAM" id="SignalP"/>
    </source>
</evidence>
<dbReference type="PROSITE" id="PS51272">
    <property type="entry name" value="SLH"/>
    <property type="match status" value="2"/>
</dbReference>
<dbReference type="Pfam" id="PF00395">
    <property type="entry name" value="SLH"/>
    <property type="match status" value="2"/>
</dbReference>
<dbReference type="InterPro" id="IPR001119">
    <property type="entry name" value="SLH_dom"/>
</dbReference>
<feature type="chain" id="PRO_5017687297" evidence="1">
    <location>
        <begin position="23"/>
        <end position="409"/>
    </location>
</feature>
<accession>A0A3D9I1S1</accession>
<comment type="caution">
    <text evidence="3">The sequence shown here is derived from an EMBL/GenBank/DDBJ whole genome shotgun (WGS) entry which is preliminary data.</text>
</comment>
<sequence>MRRFTFFAILIALISTGSSAYAQSASKSPFTDIRGHWAENTIVEMVSRGILDGYPDGTFRPDAPVKVDQFIKMLILSYTDLHQNGERSWNSSFLQSLSAENQTIVKQDYRYFDFKPATTGYWAKPFIDVASDLHFLNRSRYSDFQNDMTRENVAEVIYYTLQETEFLEDSQFSRQLAEAYGDLMSASEREQKFIAEALVKGIMQGYPNGYFGVGDKVTRAQSLVLLNRLTDKKTRIAVKSADNSDLQLSVPTVGGGTRVIVFPDRRMRDAYEVLKQAGALRGSNHDLLDTRLRLFKDQKEKDAVLAASVSDKVQEETALWLDPQYNTYGITIRLREGTLARNQEAIEAFANYLFSYNSATFRERFNDICGKVASGSKVASQQLEIADDKVDVLVDLTAKTVIFSISKKS</sequence>
<keyword evidence="4" id="KW-1185">Reference proteome</keyword>
<dbReference type="EMBL" id="QRDZ01000042">
    <property type="protein sequence ID" value="RED55605.1"/>
    <property type="molecule type" value="Genomic_DNA"/>
</dbReference>
<dbReference type="Proteomes" id="UP000256977">
    <property type="component" value="Unassembled WGS sequence"/>
</dbReference>
<proteinExistence type="predicted"/>
<protein>
    <submittedName>
        <fullName evidence="3">S-layer family protein</fullName>
    </submittedName>
</protein>